<reference evidence="5 6" key="1">
    <citation type="submission" date="2016-08" db="EMBL/GenBank/DDBJ databases">
        <authorList>
            <person name="Seilhamer J.J."/>
        </authorList>
    </citation>
    <scope>NUCLEOTIDE SEQUENCE [LARGE SCALE GENOMIC DNA]</scope>
    <source>
        <strain evidence="5 6">A37T2</strain>
    </source>
</reference>
<keyword evidence="2" id="KW-0238">DNA-binding</keyword>
<proteinExistence type="predicted"/>
<dbReference type="SMART" id="SM00354">
    <property type="entry name" value="HTH_LACI"/>
    <property type="match status" value="1"/>
</dbReference>
<dbReference type="Pfam" id="PF13377">
    <property type="entry name" value="Peripla_BP_3"/>
    <property type="match status" value="1"/>
</dbReference>
<evidence type="ECO:0000313" key="5">
    <source>
        <dbReference type="EMBL" id="SCC61734.1"/>
    </source>
</evidence>
<sequence>MSKKSSPNSSTGRAENGGRVSLKDVARLAGVAPSTVSFILNGKAQEMRIREEVAIKVKEVARKAGYTPHQVAVSLRTGQSRILGLVVESISGSFFAALARVIEEEASRYGYRVVYTSTENDAAKGRAMIHMLSHWHVDGYLITPAPGMEKDIQELLDKKRPVVLMDGFFPSIKAPFVLVDNYAGVKTGVQQFIKKGYQRIGYVTADVDLIQLDERMNAYRDTLEANNMPVQKKRILKIPYNHPRADAIRLIAEFLQNISPRLDAVYFSTNYLGLLGLESLRQLNWQLPKDIAMMCFDDHDIFRLYQPGITVMEQPVEEIAKTAIQLLMKQLGKTDIRIRKTQVRLAGKFIQRGSL</sequence>
<evidence type="ECO:0000313" key="6">
    <source>
        <dbReference type="Proteomes" id="UP000242818"/>
    </source>
</evidence>
<dbReference type="STRING" id="1335309.GA0116948_11929"/>
<dbReference type="PANTHER" id="PTHR30146:SF145">
    <property type="entry name" value="RIBOSE OPERON REPRESSOR"/>
    <property type="match status" value="1"/>
</dbReference>
<dbReference type="Gene3D" id="1.10.260.40">
    <property type="entry name" value="lambda repressor-like DNA-binding domains"/>
    <property type="match status" value="1"/>
</dbReference>
<organism evidence="5 6">
    <name type="scientific">Chitinophaga costaii</name>
    <dbReference type="NCBI Taxonomy" id="1335309"/>
    <lineage>
        <taxon>Bacteria</taxon>
        <taxon>Pseudomonadati</taxon>
        <taxon>Bacteroidota</taxon>
        <taxon>Chitinophagia</taxon>
        <taxon>Chitinophagales</taxon>
        <taxon>Chitinophagaceae</taxon>
        <taxon>Chitinophaga</taxon>
    </lineage>
</organism>
<dbReference type="EMBL" id="FMAR01000019">
    <property type="protein sequence ID" value="SCC61734.1"/>
    <property type="molecule type" value="Genomic_DNA"/>
</dbReference>
<dbReference type="InterPro" id="IPR000843">
    <property type="entry name" value="HTH_LacI"/>
</dbReference>
<dbReference type="InterPro" id="IPR028082">
    <property type="entry name" value="Peripla_BP_I"/>
</dbReference>
<dbReference type="InterPro" id="IPR046335">
    <property type="entry name" value="LacI/GalR-like_sensor"/>
</dbReference>
<dbReference type="CDD" id="cd01392">
    <property type="entry name" value="HTH_LacI"/>
    <property type="match status" value="1"/>
</dbReference>
<dbReference type="OrthoDB" id="9803256at2"/>
<dbReference type="SUPFAM" id="SSF47413">
    <property type="entry name" value="lambda repressor-like DNA-binding domains"/>
    <property type="match status" value="1"/>
</dbReference>
<dbReference type="PANTHER" id="PTHR30146">
    <property type="entry name" value="LACI-RELATED TRANSCRIPTIONAL REPRESSOR"/>
    <property type="match status" value="1"/>
</dbReference>
<keyword evidence="1" id="KW-0805">Transcription regulation</keyword>
<feature type="domain" description="HTH lacI-type" evidence="4">
    <location>
        <begin position="20"/>
        <end position="77"/>
    </location>
</feature>
<dbReference type="AlphaFoldDB" id="A0A1C4G0U2"/>
<evidence type="ECO:0000259" key="4">
    <source>
        <dbReference type="PROSITE" id="PS50932"/>
    </source>
</evidence>
<name>A0A1C4G0U2_9BACT</name>
<dbReference type="Gene3D" id="3.40.50.2300">
    <property type="match status" value="2"/>
</dbReference>
<evidence type="ECO:0000256" key="2">
    <source>
        <dbReference type="ARBA" id="ARBA00023125"/>
    </source>
</evidence>
<dbReference type="Proteomes" id="UP000242818">
    <property type="component" value="Unassembled WGS sequence"/>
</dbReference>
<dbReference type="GO" id="GO:0003700">
    <property type="term" value="F:DNA-binding transcription factor activity"/>
    <property type="evidence" value="ECO:0007669"/>
    <property type="project" value="TreeGrafter"/>
</dbReference>
<evidence type="ECO:0000256" key="3">
    <source>
        <dbReference type="ARBA" id="ARBA00023163"/>
    </source>
</evidence>
<dbReference type="RefSeq" id="WP_089715308.1">
    <property type="nucleotide sequence ID" value="NZ_FMAR01000019.1"/>
</dbReference>
<gene>
    <name evidence="5" type="ORF">GA0116948_11929</name>
</gene>
<accession>A0A1C4G0U2</accession>
<dbReference type="InterPro" id="IPR010982">
    <property type="entry name" value="Lambda_DNA-bd_dom_sf"/>
</dbReference>
<dbReference type="Pfam" id="PF00356">
    <property type="entry name" value="LacI"/>
    <property type="match status" value="1"/>
</dbReference>
<dbReference type="SUPFAM" id="SSF53822">
    <property type="entry name" value="Periplasmic binding protein-like I"/>
    <property type="match status" value="1"/>
</dbReference>
<dbReference type="GO" id="GO:0000976">
    <property type="term" value="F:transcription cis-regulatory region binding"/>
    <property type="evidence" value="ECO:0007669"/>
    <property type="project" value="TreeGrafter"/>
</dbReference>
<evidence type="ECO:0000256" key="1">
    <source>
        <dbReference type="ARBA" id="ARBA00023015"/>
    </source>
</evidence>
<dbReference type="PROSITE" id="PS50932">
    <property type="entry name" value="HTH_LACI_2"/>
    <property type="match status" value="1"/>
</dbReference>
<protein>
    <submittedName>
        <fullName evidence="5">Transcriptional regulator, LacI family</fullName>
    </submittedName>
</protein>
<keyword evidence="3" id="KW-0804">Transcription</keyword>
<keyword evidence="6" id="KW-1185">Reference proteome</keyword>